<dbReference type="GO" id="GO:0042073">
    <property type="term" value="P:intraciliary transport"/>
    <property type="evidence" value="ECO:0007669"/>
    <property type="project" value="TreeGrafter"/>
</dbReference>
<evidence type="ECO:0000313" key="8">
    <source>
        <dbReference type="Proteomes" id="UP001165082"/>
    </source>
</evidence>
<reference evidence="7" key="1">
    <citation type="submission" date="2022-07" db="EMBL/GenBank/DDBJ databases">
        <title>Genome analysis of Parmales, a sister group of diatoms, reveals the evolutionary specialization of diatoms from phago-mixotrophs to photoautotrophs.</title>
        <authorList>
            <person name="Ban H."/>
            <person name="Sato S."/>
            <person name="Yoshikawa S."/>
            <person name="Kazumasa Y."/>
            <person name="Nakamura Y."/>
            <person name="Ichinomiya M."/>
            <person name="Saitoh K."/>
            <person name="Sato N."/>
            <person name="Blanc-Mathieu R."/>
            <person name="Endo H."/>
            <person name="Kuwata A."/>
            <person name="Ogata H."/>
        </authorList>
    </citation>
    <scope>NUCLEOTIDE SEQUENCE</scope>
</reference>
<dbReference type="GO" id="GO:0005794">
    <property type="term" value="C:Golgi apparatus"/>
    <property type="evidence" value="ECO:0007669"/>
    <property type="project" value="TreeGrafter"/>
</dbReference>
<evidence type="ECO:0000256" key="2">
    <source>
        <dbReference type="ARBA" id="ARBA00009415"/>
    </source>
</evidence>
<dbReference type="GO" id="GO:0005815">
    <property type="term" value="C:microtubule organizing center"/>
    <property type="evidence" value="ECO:0007669"/>
    <property type="project" value="TreeGrafter"/>
</dbReference>
<comment type="caution">
    <text evidence="7">The sequence shown here is derived from an EMBL/GenBank/DDBJ whole genome shotgun (WGS) entry which is preliminary data.</text>
</comment>
<evidence type="ECO:0000313" key="7">
    <source>
        <dbReference type="EMBL" id="GMH60288.1"/>
    </source>
</evidence>
<sequence length="179" mass="19637">ERVGPRLKVRGGGGGEWRDRLRDVGRYHKAIGGNLEVAEKGLRNVNENTVSEGGRIRRASKMVNRMFSGLAEECKMYRKAEVITSGMRVKSEEENDRLARALGGVRDQLEEVTEKIAEKSDTDTRPLVRMRSALKVIKGENKDLEVELGVLRSMVLRLRGGGGTGGEGEGGGEGDDDEI</sequence>
<keyword evidence="4" id="KW-0966">Cell projection</keyword>
<feature type="non-terminal residue" evidence="7">
    <location>
        <position position="1"/>
    </location>
</feature>
<feature type="compositionally biased region" description="Acidic residues" evidence="6">
    <location>
        <begin position="170"/>
        <end position="179"/>
    </location>
</feature>
<comment type="subcellular location">
    <subcellularLocation>
        <location evidence="1">Cell projection</location>
        <location evidence="1">Cilium</location>
    </subcellularLocation>
</comment>
<dbReference type="InterPro" id="IPR019530">
    <property type="entry name" value="Intra-flagellar_transport_57"/>
</dbReference>
<comment type="similarity">
    <text evidence="2">Belongs to the IFT57 family.</text>
</comment>
<protein>
    <submittedName>
        <fullName evidence="7">Uncharacterized protein</fullName>
    </submittedName>
</protein>
<gene>
    <name evidence="7" type="ORF">TrRE_jg1107</name>
</gene>
<name>A0A9W7DZC8_9STRA</name>
<evidence type="ECO:0000256" key="5">
    <source>
        <dbReference type="SAM" id="Coils"/>
    </source>
</evidence>
<feature type="coiled-coil region" evidence="5">
    <location>
        <begin position="95"/>
        <end position="147"/>
    </location>
</feature>
<dbReference type="GO" id="GO:0005929">
    <property type="term" value="C:cilium"/>
    <property type="evidence" value="ECO:0007669"/>
    <property type="project" value="UniProtKB-SubCell"/>
</dbReference>
<proteinExistence type="inferred from homology"/>
<feature type="region of interest" description="Disordered" evidence="6">
    <location>
        <begin position="158"/>
        <end position="179"/>
    </location>
</feature>
<dbReference type="Proteomes" id="UP001165082">
    <property type="component" value="Unassembled WGS sequence"/>
</dbReference>
<organism evidence="7 8">
    <name type="scientific">Triparma retinervis</name>
    <dbReference type="NCBI Taxonomy" id="2557542"/>
    <lineage>
        <taxon>Eukaryota</taxon>
        <taxon>Sar</taxon>
        <taxon>Stramenopiles</taxon>
        <taxon>Ochrophyta</taxon>
        <taxon>Bolidophyceae</taxon>
        <taxon>Parmales</taxon>
        <taxon>Triparmaceae</taxon>
        <taxon>Triparma</taxon>
    </lineage>
</organism>
<dbReference type="PANTHER" id="PTHR16011:SF0">
    <property type="entry name" value="INTRAFLAGELLAR TRANSPORT PROTEIN 57 HOMOLOG"/>
    <property type="match status" value="1"/>
</dbReference>
<dbReference type="AlphaFoldDB" id="A0A9W7DZC8"/>
<evidence type="ECO:0000256" key="4">
    <source>
        <dbReference type="ARBA" id="ARBA00023273"/>
    </source>
</evidence>
<evidence type="ECO:0000256" key="1">
    <source>
        <dbReference type="ARBA" id="ARBA00004138"/>
    </source>
</evidence>
<dbReference type="Pfam" id="PF10498">
    <property type="entry name" value="IFT57"/>
    <property type="match status" value="1"/>
</dbReference>
<keyword evidence="3" id="KW-0969">Cilium</keyword>
<dbReference type="PANTHER" id="PTHR16011">
    <property type="entry name" value="IFT57/HIPPI"/>
    <property type="match status" value="1"/>
</dbReference>
<dbReference type="OrthoDB" id="423881at2759"/>
<dbReference type="GO" id="GO:1905515">
    <property type="term" value="P:non-motile cilium assembly"/>
    <property type="evidence" value="ECO:0007669"/>
    <property type="project" value="TreeGrafter"/>
</dbReference>
<evidence type="ECO:0000256" key="6">
    <source>
        <dbReference type="SAM" id="MobiDB-lite"/>
    </source>
</evidence>
<keyword evidence="5" id="KW-0175">Coiled coil</keyword>
<dbReference type="GO" id="GO:0030992">
    <property type="term" value="C:intraciliary transport particle B"/>
    <property type="evidence" value="ECO:0007669"/>
    <property type="project" value="TreeGrafter"/>
</dbReference>
<dbReference type="EMBL" id="BRXZ01002351">
    <property type="protein sequence ID" value="GMH60288.1"/>
    <property type="molecule type" value="Genomic_DNA"/>
</dbReference>
<feature type="compositionally biased region" description="Gly residues" evidence="6">
    <location>
        <begin position="159"/>
        <end position="169"/>
    </location>
</feature>
<accession>A0A9W7DZC8</accession>
<keyword evidence="8" id="KW-1185">Reference proteome</keyword>
<evidence type="ECO:0000256" key="3">
    <source>
        <dbReference type="ARBA" id="ARBA00023069"/>
    </source>
</evidence>